<proteinExistence type="predicted"/>
<sequence>MAADLVPDSLWERVEPLLPARPPRRYRFPGRRPVDDRTALRGIMYVLKNGISWSQLPTAAFGVSGVTCWRRMRDWTEAGVWPALHELLLAELRAADKLDLGRCAVDSSHVHALKGGTMSGRRRSTVATPAPSTT</sequence>
<gene>
    <name evidence="3" type="ORF">GCM10022222_86230</name>
</gene>
<accession>A0ABP6YQX4</accession>
<feature type="region of interest" description="Disordered" evidence="1">
    <location>
        <begin position="115"/>
        <end position="134"/>
    </location>
</feature>
<dbReference type="PANTHER" id="PTHR46637:SF1">
    <property type="entry name" value="BLL5188 PROTEIN"/>
    <property type="match status" value="1"/>
</dbReference>
<dbReference type="PANTHER" id="PTHR46637">
    <property type="entry name" value="TIS1421-TRANSPOSASE PROTEIN A"/>
    <property type="match status" value="1"/>
</dbReference>
<organism evidence="3 4">
    <name type="scientific">Amycolatopsis ultiminotia</name>
    <dbReference type="NCBI Taxonomy" id="543629"/>
    <lineage>
        <taxon>Bacteria</taxon>
        <taxon>Bacillati</taxon>
        <taxon>Actinomycetota</taxon>
        <taxon>Actinomycetes</taxon>
        <taxon>Pseudonocardiales</taxon>
        <taxon>Pseudonocardiaceae</taxon>
        <taxon>Amycolatopsis</taxon>
    </lineage>
</organism>
<evidence type="ECO:0000313" key="3">
    <source>
        <dbReference type="EMBL" id="GAA3588452.1"/>
    </source>
</evidence>
<feature type="compositionally biased region" description="Polar residues" evidence="1">
    <location>
        <begin position="125"/>
        <end position="134"/>
    </location>
</feature>
<evidence type="ECO:0000259" key="2">
    <source>
        <dbReference type="Pfam" id="PF13340"/>
    </source>
</evidence>
<evidence type="ECO:0000256" key="1">
    <source>
        <dbReference type="SAM" id="MobiDB-lite"/>
    </source>
</evidence>
<protein>
    <recommendedName>
        <fullName evidence="2">Insertion element IS402-like domain-containing protein</fullName>
    </recommendedName>
</protein>
<keyword evidence="4" id="KW-1185">Reference proteome</keyword>
<name>A0ABP6YQX4_9PSEU</name>
<dbReference type="Pfam" id="PF13340">
    <property type="entry name" value="DUF4096"/>
    <property type="match status" value="1"/>
</dbReference>
<feature type="domain" description="Insertion element IS402-like" evidence="2">
    <location>
        <begin position="7"/>
        <end position="85"/>
    </location>
</feature>
<dbReference type="InterPro" id="IPR052909">
    <property type="entry name" value="Transposase_6_like"/>
</dbReference>
<dbReference type="InterPro" id="IPR025161">
    <property type="entry name" value="IS402-like_dom"/>
</dbReference>
<dbReference type="EMBL" id="BAAAZN010000039">
    <property type="protein sequence ID" value="GAA3588452.1"/>
    <property type="molecule type" value="Genomic_DNA"/>
</dbReference>
<reference evidence="4" key="1">
    <citation type="journal article" date="2019" name="Int. J. Syst. Evol. Microbiol.">
        <title>The Global Catalogue of Microorganisms (GCM) 10K type strain sequencing project: providing services to taxonomists for standard genome sequencing and annotation.</title>
        <authorList>
            <consortium name="The Broad Institute Genomics Platform"/>
            <consortium name="The Broad Institute Genome Sequencing Center for Infectious Disease"/>
            <person name="Wu L."/>
            <person name="Ma J."/>
        </authorList>
    </citation>
    <scope>NUCLEOTIDE SEQUENCE [LARGE SCALE GENOMIC DNA]</scope>
    <source>
        <strain evidence="4">JCM 16898</strain>
    </source>
</reference>
<evidence type="ECO:0000313" key="4">
    <source>
        <dbReference type="Proteomes" id="UP001500689"/>
    </source>
</evidence>
<dbReference type="Proteomes" id="UP001500689">
    <property type="component" value="Unassembled WGS sequence"/>
</dbReference>
<comment type="caution">
    <text evidence="3">The sequence shown here is derived from an EMBL/GenBank/DDBJ whole genome shotgun (WGS) entry which is preliminary data.</text>
</comment>